<accession>A0A0M2NGB5</accession>
<comment type="caution">
    <text evidence="1">The sequence shown here is derived from an EMBL/GenBank/DDBJ whole genome shotgun (WGS) entry which is preliminary data.</text>
</comment>
<reference evidence="1 2" key="1">
    <citation type="submission" date="2015-04" db="EMBL/GenBank/DDBJ databases">
        <title>Draft genome sequence of bacteremic isolate Catabacter hongkongensis type strain HKU16T.</title>
        <authorList>
            <person name="Lau S.K."/>
            <person name="Teng J.L."/>
            <person name="Huang Y."/>
            <person name="Curreem S.O."/>
            <person name="Tsui S.K."/>
            <person name="Woo P.C."/>
        </authorList>
    </citation>
    <scope>NUCLEOTIDE SEQUENCE [LARGE SCALE GENOMIC DNA]</scope>
    <source>
        <strain evidence="1 2">HKU16</strain>
    </source>
</reference>
<keyword evidence="2" id="KW-1185">Reference proteome</keyword>
<dbReference type="STRING" id="270498.CHK_1595"/>
<evidence type="ECO:0000313" key="1">
    <source>
        <dbReference type="EMBL" id="KKI51208.1"/>
    </source>
</evidence>
<protein>
    <submittedName>
        <fullName evidence="1">Uncharacterized protein</fullName>
    </submittedName>
</protein>
<evidence type="ECO:0000313" key="2">
    <source>
        <dbReference type="Proteomes" id="UP000034076"/>
    </source>
</evidence>
<gene>
    <name evidence="1" type="ORF">CHK_1595</name>
</gene>
<name>A0A0M2NGB5_9FIRM</name>
<sequence>MQDIKARLARLDKSQTKLLKALHRRGFPRLSYVMLNDYINEKRLGKQGDEVLKESDRIISEWEKQESA</sequence>
<proteinExistence type="predicted"/>
<dbReference type="Proteomes" id="UP000034076">
    <property type="component" value="Unassembled WGS sequence"/>
</dbReference>
<dbReference type="AlphaFoldDB" id="A0A0M2NGB5"/>
<organism evidence="1 2">
    <name type="scientific">Christensenella hongkongensis</name>
    <dbReference type="NCBI Taxonomy" id="270498"/>
    <lineage>
        <taxon>Bacteria</taxon>
        <taxon>Bacillati</taxon>
        <taxon>Bacillota</taxon>
        <taxon>Clostridia</taxon>
        <taxon>Christensenellales</taxon>
        <taxon>Christensenellaceae</taxon>
        <taxon>Christensenella</taxon>
    </lineage>
</organism>
<dbReference type="EMBL" id="LAYJ01000088">
    <property type="protein sequence ID" value="KKI51208.1"/>
    <property type="molecule type" value="Genomic_DNA"/>
</dbReference>
<dbReference type="RefSeq" id="WP_046443441.1">
    <property type="nucleotide sequence ID" value="NZ_LAYJ01000088.1"/>
</dbReference>